<evidence type="ECO:0000259" key="2">
    <source>
        <dbReference type="Pfam" id="PF03413"/>
    </source>
</evidence>
<evidence type="ECO:0000256" key="1">
    <source>
        <dbReference type="SAM" id="SignalP"/>
    </source>
</evidence>
<feature type="signal peptide" evidence="1">
    <location>
        <begin position="1"/>
        <end position="23"/>
    </location>
</feature>
<keyword evidence="4" id="KW-1185">Reference proteome</keyword>
<feature type="chain" id="PRO_5032931440" description="PepSY domain-containing protein" evidence="1">
    <location>
        <begin position="24"/>
        <end position="102"/>
    </location>
</feature>
<dbReference type="RefSeq" id="WP_019621036.1">
    <property type="nucleotide sequence ID" value="NZ_AP014545.1"/>
</dbReference>
<gene>
    <name evidence="3" type="ORF">AMJAP_0193</name>
</gene>
<reference evidence="3 4" key="1">
    <citation type="journal article" date="2008" name="Int. J. Syst. Evol. Microbiol.">
        <title>Amphritea japonica sp. nov. and Amphritea balenae sp. nov., isolated from the sediment adjacent to sperm whale carcasses off Kagoshima, Japan.</title>
        <authorList>
            <person name="Miyazaki M."/>
            <person name="Nogi Y."/>
            <person name="Fujiwara Y."/>
            <person name="Kawato M."/>
            <person name="Nagahama T."/>
            <person name="Kubokawa K."/>
            <person name="Horikoshi K."/>
        </authorList>
    </citation>
    <scope>NUCLEOTIDE SEQUENCE [LARGE SCALE GENOMIC DNA]</scope>
    <source>
        <strain evidence="3 4">ATCC BAA-1530</strain>
    </source>
</reference>
<organism evidence="3 4">
    <name type="scientific">Amphritea japonica ATCC BAA-1530</name>
    <dbReference type="NCBI Taxonomy" id="1278309"/>
    <lineage>
        <taxon>Bacteria</taxon>
        <taxon>Pseudomonadati</taxon>
        <taxon>Pseudomonadota</taxon>
        <taxon>Gammaproteobacteria</taxon>
        <taxon>Oceanospirillales</taxon>
        <taxon>Oceanospirillaceae</taxon>
        <taxon>Amphritea</taxon>
    </lineage>
</organism>
<dbReference type="KEGG" id="ajp:AMJAP_0193"/>
<name>A0A7R6PEA3_9GAMM</name>
<dbReference type="EMBL" id="AP014545">
    <property type="protein sequence ID" value="BBB24792.1"/>
    <property type="molecule type" value="Genomic_DNA"/>
</dbReference>
<evidence type="ECO:0000313" key="3">
    <source>
        <dbReference type="EMBL" id="BBB24792.1"/>
    </source>
</evidence>
<dbReference type="InterPro" id="IPR025711">
    <property type="entry name" value="PepSY"/>
</dbReference>
<proteinExistence type="predicted"/>
<dbReference type="AlphaFoldDB" id="A0A7R6PEA3"/>
<sequence length="102" mass="10745">MLRAFSQTLLVLLVMSAAGTAAAARLPVELMPESRSESMVLAGNTVSLQQAAASVKQSHGGKVVKAETRTRGGRQVHHIRLIKTGRVKTVLIDAATGQEVSP</sequence>
<dbReference type="Gene3D" id="3.10.450.40">
    <property type="match status" value="1"/>
</dbReference>
<evidence type="ECO:0000313" key="4">
    <source>
        <dbReference type="Proteomes" id="UP000595663"/>
    </source>
</evidence>
<keyword evidence="1" id="KW-0732">Signal</keyword>
<feature type="domain" description="PepSY" evidence="2">
    <location>
        <begin position="46"/>
        <end position="99"/>
    </location>
</feature>
<dbReference type="Pfam" id="PF03413">
    <property type="entry name" value="PepSY"/>
    <property type="match status" value="1"/>
</dbReference>
<accession>A0A7R6PEA3</accession>
<dbReference type="OrthoDB" id="6121374at2"/>
<dbReference type="Proteomes" id="UP000595663">
    <property type="component" value="Chromosome"/>
</dbReference>
<protein>
    <recommendedName>
        <fullName evidence="2">PepSY domain-containing protein</fullName>
    </recommendedName>
</protein>